<dbReference type="Proteomes" id="UP000309016">
    <property type="component" value="Chromosome"/>
</dbReference>
<proteinExistence type="predicted"/>
<dbReference type="AlphaFoldDB" id="A0A5B7X348"/>
<reference evidence="2 3" key="1">
    <citation type="submission" date="2019-06" db="EMBL/GenBank/DDBJ databases">
        <title>Complete genome sequence of Antarcticibacterium flavum KCTC 52984T from an Antarctic marine sediment.</title>
        <authorList>
            <person name="Lee Y.M."/>
            <person name="Shin S.C."/>
        </authorList>
    </citation>
    <scope>NUCLEOTIDE SEQUENCE [LARGE SCALE GENOMIC DNA]</scope>
    <source>
        <strain evidence="2 3">KCTC 52984</strain>
    </source>
</reference>
<evidence type="ECO:0000259" key="1">
    <source>
        <dbReference type="Pfam" id="PF22322"/>
    </source>
</evidence>
<feature type="domain" description="DUF6973" evidence="1">
    <location>
        <begin position="2"/>
        <end position="100"/>
    </location>
</feature>
<evidence type="ECO:0000313" key="2">
    <source>
        <dbReference type="EMBL" id="QCY69739.1"/>
    </source>
</evidence>
<dbReference type="EMBL" id="CP040812">
    <property type="protein sequence ID" value="QCY69739.1"/>
    <property type="molecule type" value="Genomic_DNA"/>
</dbReference>
<evidence type="ECO:0000313" key="3">
    <source>
        <dbReference type="Proteomes" id="UP000309016"/>
    </source>
</evidence>
<dbReference type="OrthoDB" id="1496068at2"/>
<organism evidence="2 3">
    <name type="scientific">Antarcticibacterium flavum</name>
    <dbReference type="NCBI Taxonomy" id="2058175"/>
    <lineage>
        <taxon>Bacteria</taxon>
        <taxon>Pseudomonadati</taxon>
        <taxon>Bacteroidota</taxon>
        <taxon>Flavobacteriia</taxon>
        <taxon>Flavobacteriales</taxon>
        <taxon>Flavobacteriaceae</taxon>
        <taxon>Antarcticibacterium</taxon>
    </lineage>
</organism>
<sequence>MYISDRLYGNLHHGDNRTNAFRHALWNFLICQYCLPVAGTAEKAATWSKTITDLHERLAPNEELAKMMDLHNNRIGRDLFHRRPKEEEVIPLLQLMIKEAVKVSTVEHIEKEREKLVFIEKIEHPL</sequence>
<protein>
    <recommendedName>
        <fullName evidence="1">DUF6973 domain-containing protein</fullName>
    </recommendedName>
</protein>
<dbReference type="KEGG" id="afla:FHG64_10195"/>
<name>A0A5B7X348_9FLAO</name>
<keyword evidence="3" id="KW-1185">Reference proteome</keyword>
<gene>
    <name evidence="2" type="ORF">FHG64_10195</name>
</gene>
<accession>A0A5B7X348</accession>
<dbReference type="InterPro" id="IPR054246">
    <property type="entry name" value="DUF6973"/>
</dbReference>
<dbReference type="Pfam" id="PF22322">
    <property type="entry name" value="DUF6973"/>
    <property type="match status" value="1"/>
</dbReference>